<dbReference type="GO" id="GO:0033617">
    <property type="term" value="P:mitochondrial respiratory chain complex IV assembly"/>
    <property type="evidence" value="ECO:0007669"/>
    <property type="project" value="TreeGrafter"/>
</dbReference>
<evidence type="ECO:0000256" key="5">
    <source>
        <dbReference type="RuleBase" id="RU003945"/>
    </source>
</evidence>
<evidence type="ECO:0000256" key="1">
    <source>
        <dbReference type="ARBA" id="ARBA00004141"/>
    </source>
</evidence>
<comment type="subcellular location">
    <subcellularLocation>
        <location evidence="1 5">Membrane</location>
        <topology evidence="1 5">Multi-pass membrane protein</topology>
    </subcellularLocation>
</comment>
<organism evidence="7 8">
    <name type="scientific">Cloeon dipterum</name>
    <dbReference type="NCBI Taxonomy" id="197152"/>
    <lineage>
        <taxon>Eukaryota</taxon>
        <taxon>Metazoa</taxon>
        <taxon>Ecdysozoa</taxon>
        <taxon>Arthropoda</taxon>
        <taxon>Hexapoda</taxon>
        <taxon>Insecta</taxon>
        <taxon>Pterygota</taxon>
        <taxon>Palaeoptera</taxon>
        <taxon>Ephemeroptera</taxon>
        <taxon>Pisciforma</taxon>
        <taxon>Baetidae</taxon>
        <taxon>Cloeon</taxon>
    </lineage>
</organism>
<evidence type="ECO:0000256" key="3">
    <source>
        <dbReference type="ARBA" id="ARBA00022989"/>
    </source>
</evidence>
<dbReference type="Proteomes" id="UP000494165">
    <property type="component" value="Unassembled WGS sequence"/>
</dbReference>
<dbReference type="PANTHER" id="PTHR12428:SF65">
    <property type="entry name" value="CYTOCHROME C OXIDASE ASSEMBLY PROTEIN COX18, MITOCHONDRIAL"/>
    <property type="match status" value="1"/>
</dbReference>
<dbReference type="EMBL" id="CADEPI010000147">
    <property type="protein sequence ID" value="CAB3377591.1"/>
    <property type="molecule type" value="Genomic_DNA"/>
</dbReference>
<dbReference type="Pfam" id="PF02096">
    <property type="entry name" value="60KD_IMP"/>
    <property type="match status" value="1"/>
</dbReference>
<dbReference type="PANTHER" id="PTHR12428">
    <property type="entry name" value="OXA1"/>
    <property type="match status" value="1"/>
</dbReference>
<gene>
    <name evidence="7" type="ORF">CLODIP_2_CD01360</name>
</gene>
<keyword evidence="2 5" id="KW-0812">Transmembrane</keyword>
<dbReference type="GO" id="GO:0032977">
    <property type="term" value="F:membrane insertase activity"/>
    <property type="evidence" value="ECO:0007669"/>
    <property type="project" value="InterPro"/>
</dbReference>
<dbReference type="InterPro" id="IPR001708">
    <property type="entry name" value="YidC/ALB3/OXA1/COX18"/>
</dbReference>
<dbReference type="AlphaFoldDB" id="A0A8S1DCW5"/>
<comment type="similarity">
    <text evidence="5">Belongs to the OXA1/ALB3/YidC family.</text>
</comment>
<accession>A0A8S1DCW5</accession>
<dbReference type="GO" id="GO:0032979">
    <property type="term" value="P:protein insertion into mitochondrial inner membrane from matrix"/>
    <property type="evidence" value="ECO:0007669"/>
    <property type="project" value="TreeGrafter"/>
</dbReference>
<keyword evidence="4" id="KW-0472">Membrane</keyword>
<evidence type="ECO:0000313" key="8">
    <source>
        <dbReference type="Proteomes" id="UP000494165"/>
    </source>
</evidence>
<feature type="domain" description="Membrane insertase YidC/Oxa/ALB C-terminal" evidence="6">
    <location>
        <begin position="68"/>
        <end position="290"/>
    </location>
</feature>
<sequence length="324" mass="36276">MQQVLRGCPVLTRSLTVRVPGAVGPAVQQRRNVESAPQGFFQSLADSYPVQQTQSLLESIHEVSGLPWWASIGLTTVLLRTTITLPLTVYQHKIFARLENIRQEMKDLLPEMKAETAIAIKKFNWDEKQAKSAFSRSMKKQFNQRVVRDNCHPLKSTVVIWAQLPMWVCLSVSLRNMAAATEASAVPAQITFLELTQGGCLWIPNLTVPDASWILPVALGLINLAIVEMQVATRTAKSGQPPGKLQRYMTNFFRLVSVGMVPLAATVPSCMSLYWTVSSTCGLAHNLVIMSPKFRRLVKVPKSPQELDNPYQNLVNHFRQRLKL</sequence>
<comment type="caution">
    <text evidence="7">The sequence shown here is derived from an EMBL/GenBank/DDBJ whole genome shotgun (WGS) entry which is preliminary data.</text>
</comment>
<protein>
    <recommendedName>
        <fullName evidence="6">Membrane insertase YidC/Oxa/ALB C-terminal domain-containing protein</fullName>
    </recommendedName>
</protein>
<dbReference type="GO" id="GO:0005743">
    <property type="term" value="C:mitochondrial inner membrane"/>
    <property type="evidence" value="ECO:0007669"/>
    <property type="project" value="TreeGrafter"/>
</dbReference>
<dbReference type="CDD" id="cd20069">
    <property type="entry name" value="5TM_Oxa1-like"/>
    <property type="match status" value="1"/>
</dbReference>
<reference evidence="7 8" key="1">
    <citation type="submission" date="2020-04" db="EMBL/GenBank/DDBJ databases">
        <authorList>
            <person name="Alioto T."/>
            <person name="Alioto T."/>
            <person name="Gomez Garrido J."/>
        </authorList>
    </citation>
    <scope>NUCLEOTIDE SEQUENCE [LARGE SCALE GENOMIC DNA]</scope>
</reference>
<evidence type="ECO:0000256" key="2">
    <source>
        <dbReference type="ARBA" id="ARBA00022692"/>
    </source>
</evidence>
<evidence type="ECO:0000313" key="7">
    <source>
        <dbReference type="EMBL" id="CAB3377591.1"/>
    </source>
</evidence>
<dbReference type="OrthoDB" id="2148490at2759"/>
<proteinExistence type="inferred from homology"/>
<name>A0A8S1DCW5_9INSE</name>
<evidence type="ECO:0000256" key="4">
    <source>
        <dbReference type="ARBA" id="ARBA00023136"/>
    </source>
</evidence>
<keyword evidence="8" id="KW-1185">Reference proteome</keyword>
<dbReference type="InterPro" id="IPR028055">
    <property type="entry name" value="YidC/Oxa/ALB_C"/>
</dbReference>
<evidence type="ECO:0000259" key="6">
    <source>
        <dbReference type="Pfam" id="PF02096"/>
    </source>
</evidence>
<keyword evidence="3" id="KW-1133">Transmembrane helix</keyword>